<dbReference type="RefSeq" id="WP_173119527.1">
    <property type="nucleotide sequence ID" value="NZ_JABRWJ010000001.1"/>
</dbReference>
<dbReference type="Proteomes" id="UP000737171">
    <property type="component" value="Unassembled WGS sequence"/>
</dbReference>
<dbReference type="EMBL" id="JABRWJ010000001">
    <property type="protein sequence ID" value="NRF65460.1"/>
    <property type="molecule type" value="Genomic_DNA"/>
</dbReference>
<protein>
    <recommendedName>
        <fullName evidence="1">Macro domain-containing protein</fullName>
    </recommendedName>
</protein>
<comment type="caution">
    <text evidence="2">The sequence shown here is derived from an EMBL/GenBank/DDBJ whole genome shotgun (WGS) entry which is preliminary data.</text>
</comment>
<proteinExistence type="predicted"/>
<dbReference type="Gene3D" id="3.40.50.450">
    <property type="match status" value="1"/>
</dbReference>
<dbReference type="PROSITE" id="PS51154">
    <property type="entry name" value="MACRO"/>
    <property type="match status" value="1"/>
</dbReference>
<dbReference type="InterPro" id="IPR002589">
    <property type="entry name" value="Macro_dom"/>
</dbReference>
<evidence type="ECO:0000313" key="3">
    <source>
        <dbReference type="Proteomes" id="UP000737171"/>
    </source>
</evidence>
<dbReference type="InterPro" id="IPR043472">
    <property type="entry name" value="Macro_dom-like"/>
</dbReference>
<evidence type="ECO:0000259" key="1">
    <source>
        <dbReference type="PROSITE" id="PS51154"/>
    </source>
</evidence>
<dbReference type="SUPFAM" id="SSF52949">
    <property type="entry name" value="Macro domain-like"/>
    <property type="match status" value="1"/>
</dbReference>
<name>A0ABX2E9M2_9BURK</name>
<gene>
    <name evidence="2" type="ORF">HLB44_00535</name>
</gene>
<keyword evidence="3" id="KW-1185">Reference proteome</keyword>
<accession>A0ABX2E9M2</accession>
<sequence length="432" mass="48486">MKYLERKRRCFVVMPFGEKKDPDGKEIDFDDIYRFFFKRAIEDLGIECIRCDEIEEAGSIHEKMFEHIYQDDIVVVDITTSNANVYYELGIRHALAKGVTVLIRRKGTVIPFNIQGLQVIEYDQDRFASIEQAKSRIREIIRNGLLQRRNDSPVHSVLDLNIEPEGNPVDSTVILEWCLKDREDIRVGLVTGDIQNVTGIDVWVNPENTNMQMARPFENSISGIIRYLGAEKDLDNGQVRTDTIALALAAKMNGRTTVDPATVLTTTSGAMESTHRVKLIFHAAANYGQVGQGYIPIDQVSRCIVNALKAPVEDTRLGDNSSILFPLMATRSRKGAVLEDRVRPLLNAAIEFFVRNPGGTFRRAYFLTYTDKELDVCQELLTSDERLIAQPELRTKVVDLAADTPVSRRPGLGRVAGVEIEMPGVAPDTETA</sequence>
<evidence type="ECO:0000313" key="2">
    <source>
        <dbReference type="EMBL" id="NRF65460.1"/>
    </source>
</evidence>
<organism evidence="2 3">
    <name type="scientific">Pseudaquabacterium terrae</name>
    <dbReference type="NCBI Taxonomy" id="2732868"/>
    <lineage>
        <taxon>Bacteria</taxon>
        <taxon>Pseudomonadati</taxon>
        <taxon>Pseudomonadota</taxon>
        <taxon>Betaproteobacteria</taxon>
        <taxon>Burkholderiales</taxon>
        <taxon>Sphaerotilaceae</taxon>
        <taxon>Pseudaquabacterium</taxon>
    </lineage>
</organism>
<feature type="domain" description="Macro" evidence="1">
    <location>
        <begin position="174"/>
        <end position="385"/>
    </location>
</feature>
<dbReference type="Gene3D" id="3.40.220.10">
    <property type="entry name" value="Leucine Aminopeptidase, subunit E, domain 1"/>
    <property type="match status" value="1"/>
</dbReference>
<reference evidence="2 3" key="1">
    <citation type="submission" date="2020-05" db="EMBL/GenBank/DDBJ databases">
        <title>Aquincola sp. isolate from soil.</title>
        <authorList>
            <person name="Han J."/>
            <person name="Kim D.-U."/>
        </authorList>
    </citation>
    <scope>NUCLEOTIDE SEQUENCE [LARGE SCALE GENOMIC DNA]</scope>
    <source>
        <strain evidence="2 3">S2</strain>
    </source>
</reference>